<evidence type="ECO:0000256" key="6">
    <source>
        <dbReference type="NCBIfam" id="TIGR03399"/>
    </source>
</evidence>
<dbReference type="SUPFAM" id="SSF55205">
    <property type="entry name" value="EPT/RTPC-like"/>
    <property type="match status" value="1"/>
</dbReference>
<accession>A0A518DAM0</accession>
<proteinExistence type="inferred from homology"/>
<dbReference type="InterPro" id="IPR013792">
    <property type="entry name" value="RNA3'P_cycl/enolpyr_Trfase_a/b"/>
</dbReference>
<feature type="binding site" evidence="5">
    <location>
        <begin position="283"/>
        <end position="287"/>
    </location>
    <ligand>
        <name>ATP</name>
        <dbReference type="ChEBI" id="CHEBI:30616"/>
    </ligand>
</feature>
<sequence length="343" mass="36600">MIEIDGSQGEGGGQILRSSLTLSLVTGKPVRLTNIRAGRDKPGLMRQHLTAVRAAAEVGRAELQGDEVGSQGLTFVPKQVEPGRYAFAVGTAGSGTLVLQTVLPALIDAAGPSEITLEGGTHNPWAPPYDFLAQAYFPLVRQMGVGLTAALERHGFYPAGGGRFSVGVVPPVGGLKGLTLTTRGEVLHRSFTAVVANLARDIAQRELDAAAQRLNWPDDCFHVYEANDSLGPGNIVMIELHCEHARELFTGFGRQGARAERVASEAVDQAHAYLAADVPVGPYLADQLILPLSIAAWRHGAASRFRTLRLTRHSTTHIEIVQRFLDVAVRVEEEGGVVEVAIG</sequence>
<dbReference type="GO" id="GO:0005524">
    <property type="term" value="F:ATP binding"/>
    <property type="evidence" value="ECO:0007669"/>
    <property type="project" value="UniProtKB-KW"/>
</dbReference>
<dbReference type="GO" id="GO:0003963">
    <property type="term" value="F:RNA-3'-phosphate cyclase activity"/>
    <property type="evidence" value="ECO:0007669"/>
    <property type="project" value="UniProtKB-UniRule"/>
</dbReference>
<comment type="function">
    <text evidence="5">Catalyzes the conversion of 3'-phosphate to a 2',3'-cyclic phosphodiester at the end of RNA. The mechanism of action of the enzyme occurs in 3 steps: (A) adenylation of the enzyme by ATP; (B) transfer of adenylate to an RNA-N3'P to produce RNA-N3'PP5'A; (C) and attack of the adjacent 2'-hydroxyl on the 3'-phosphorus in the diester linkage to produce the cyclic end product. The biological role of this enzyme is unknown but it is likely to function in some aspects of cellular RNA processing.</text>
</comment>
<evidence type="ECO:0000259" key="8">
    <source>
        <dbReference type="Pfam" id="PF05189"/>
    </source>
</evidence>
<dbReference type="Proteomes" id="UP000317429">
    <property type="component" value="Chromosome"/>
</dbReference>
<protein>
    <recommendedName>
        <fullName evidence="5 6">RNA 3'-terminal phosphate cyclase</fullName>
        <shortName evidence="5">RNA cyclase</shortName>
        <shortName evidence="5">RNA-3'-phosphate cyclase</shortName>
        <ecNumber evidence="5 6">6.5.1.4</ecNumber>
    </recommendedName>
</protein>
<evidence type="ECO:0000256" key="2">
    <source>
        <dbReference type="ARBA" id="ARBA00022598"/>
    </source>
</evidence>
<feature type="domain" description="RNA 3'-terminal phosphate cyclase insert" evidence="8">
    <location>
        <begin position="182"/>
        <end position="274"/>
    </location>
</feature>
<keyword evidence="3 5" id="KW-0547">Nucleotide-binding</keyword>
<evidence type="ECO:0000313" key="10">
    <source>
        <dbReference type="Proteomes" id="UP000317429"/>
    </source>
</evidence>
<dbReference type="PIRSF" id="PIRSF005378">
    <property type="entry name" value="RNA3'_term_phos_cycl_euk"/>
    <property type="match status" value="1"/>
</dbReference>
<dbReference type="Gene3D" id="3.65.10.20">
    <property type="entry name" value="RNA 3'-terminal phosphate cyclase domain"/>
    <property type="match status" value="1"/>
</dbReference>
<keyword evidence="2 5" id="KW-0436">Ligase</keyword>
<dbReference type="PANTHER" id="PTHR11096:SF0">
    <property type="entry name" value="RNA 3'-TERMINAL PHOSPHATE CYCLASE"/>
    <property type="match status" value="1"/>
</dbReference>
<dbReference type="Gene3D" id="3.30.360.20">
    <property type="entry name" value="RNA 3'-terminal phosphate cyclase, insert domain"/>
    <property type="match status" value="1"/>
</dbReference>
<dbReference type="PANTHER" id="PTHR11096">
    <property type="entry name" value="RNA 3' TERMINAL PHOSPHATE CYCLASE"/>
    <property type="match status" value="1"/>
</dbReference>
<dbReference type="InterPro" id="IPR036553">
    <property type="entry name" value="RPTC_insert"/>
</dbReference>
<dbReference type="InterPro" id="IPR000228">
    <property type="entry name" value="RNA3'_term_phos_cyc"/>
</dbReference>
<dbReference type="Pfam" id="PF01137">
    <property type="entry name" value="RTC"/>
    <property type="match status" value="1"/>
</dbReference>
<dbReference type="HAMAP" id="MF_00200">
    <property type="entry name" value="RTC"/>
    <property type="match status" value="1"/>
</dbReference>
<keyword evidence="5" id="KW-0963">Cytoplasm</keyword>
<name>A0A518DAM0_9BACT</name>
<dbReference type="KEGG" id="pnd:Pla175_19090"/>
<dbReference type="EC" id="6.5.1.4" evidence="5 6"/>
<evidence type="ECO:0000256" key="4">
    <source>
        <dbReference type="ARBA" id="ARBA00024481"/>
    </source>
</evidence>
<evidence type="ECO:0000313" key="9">
    <source>
        <dbReference type="EMBL" id="QDU88531.1"/>
    </source>
</evidence>
<dbReference type="NCBIfam" id="TIGR03399">
    <property type="entry name" value="RNA_3prim_cycl"/>
    <property type="match status" value="1"/>
</dbReference>
<comment type="catalytic activity">
    <reaction evidence="4 5">
        <text>a 3'-end 3'-phospho-ribonucleotide-RNA + ATP = a 3'-end 2',3'-cyclophospho-ribonucleotide-RNA + AMP + diphosphate</text>
        <dbReference type="Rhea" id="RHEA:23976"/>
        <dbReference type="Rhea" id="RHEA-COMP:10463"/>
        <dbReference type="Rhea" id="RHEA-COMP:10464"/>
        <dbReference type="ChEBI" id="CHEBI:30616"/>
        <dbReference type="ChEBI" id="CHEBI:33019"/>
        <dbReference type="ChEBI" id="CHEBI:83062"/>
        <dbReference type="ChEBI" id="CHEBI:83064"/>
        <dbReference type="ChEBI" id="CHEBI:456215"/>
        <dbReference type="EC" id="6.5.1.4"/>
    </reaction>
</comment>
<keyword evidence="5" id="KW-0067">ATP-binding</keyword>
<feature type="domain" description="RNA 3'-terminal phosphate cyclase" evidence="7">
    <location>
        <begin position="9"/>
        <end position="331"/>
    </location>
</feature>
<dbReference type="SUPFAM" id="SSF52913">
    <property type="entry name" value="RNA 3'-terminal phosphate cyclase, RPTC, insert domain"/>
    <property type="match status" value="1"/>
</dbReference>
<feature type="active site" description="Tele-AMP-histidine intermediate" evidence="5">
    <location>
        <position position="313"/>
    </location>
</feature>
<gene>
    <name evidence="5 9" type="primary">rtcA</name>
    <name evidence="9" type="ORF">Pla175_19090</name>
</gene>
<evidence type="ECO:0000256" key="5">
    <source>
        <dbReference type="HAMAP-Rule" id="MF_00200"/>
    </source>
</evidence>
<evidence type="ECO:0000256" key="1">
    <source>
        <dbReference type="ARBA" id="ARBA00009206"/>
    </source>
</evidence>
<dbReference type="OrthoDB" id="9789235at2"/>
<dbReference type="EMBL" id="CP036291">
    <property type="protein sequence ID" value="QDU88531.1"/>
    <property type="molecule type" value="Genomic_DNA"/>
</dbReference>
<dbReference type="Pfam" id="PF05189">
    <property type="entry name" value="RTC_insert"/>
    <property type="match status" value="1"/>
</dbReference>
<comment type="subcellular location">
    <subcellularLocation>
        <location evidence="5">Cytoplasm</location>
    </subcellularLocation>
</comment>
<reference evidence="9 10" key="1">
    <citation type="submission" date="2019-02" db="EMBL/GenBank/DDBJ databases">
        <title>Deep-cultivation of Planctomycetes and their phenomic and genomic characterization uncovers novel biology.</title>
        <authorList>
            <person name="Wiegand S."/>
            <person name="Jogler M."/>
            <person name="Boedeker C."/>
            <person name="Pinto D."/>
            <person name="Vollmers J."/>
            <person name="Rivas-Marin E."/>
            <person name="Kohn T."/>
            <person name="Peeters S.H."/>
            <person name="Heuer A."/>
            <person name="Rast P."/>
            <person name="Oberbeckmann S."/>
            <person name="Bunk B."/>
            <person name="Jeske O."/>
            <person name="Meyerdierks A."/>
            <person name="Storesund J.E."/>
            <person name="Kallscheuer N."/>
            <person name="Luecker S."/>
            <person name="Lage O.M."/>
            <person name="Pohl T."/>
            <person name="Merkel B.J."/>
            <person name="Hornburger P."/>
            <person name="Mueller R.-W."/>
            <person name="Bruemmer F."/>
            <person name="Labrenz M."/>
            <person name="Spormann A.M."/>
            <person name="Op den Camp H."/>
            <person name="Overmann J."/>
            <person name="Amann R."/>
            <person name="Jetten M.S.M."/>
            <person name="Mascher T."/>
            <person name="Medema M.H."/>
            <person name="Devos D.P."/>
            <person name="Kaster A.-K."/>
            <person name="Ovreas L."/>
            <person name="Rohde M."/>
            <person name="Galperin M.Y."/>
            <person name="Jogler C."/>
        </authorList>
    </citation>
    <scope>NUCLEOTIDE SEQUENCE [LARGE SCALE GENOMIC DNA]</scope>
    <source>
        <strain evidence="9 10">Pla175</strain>
    </source>
</reference>
<comment type="similarity">
    <text evidence="1 5">Belongs to the RNA 3'-terminal cyclase family. Type 1 subfamily.</text>
</comment>
<dbReference type="InterPro" id="IPR023797">
    <property type="entry name" value="RNA3'_phos_cyclase_dom"/>
</dbReference>
<organism evidence="9 10">
    <name type="scientific">Pirellulimonas nuda</name>
    <dbReference type="NCBI Taxonomy" id="2528009"/>
    <lineage>
        <taxon>Bacteria</taxon>
        <taxon>Pseudomonadati</taxon>
        <taxon>Planctomycetota</taxon>
        <taxon>Planctomycetia</taxon>
        <taxon>Pirellulales</taxon>
        <taxon>Lacipirellulaceae</taxon>
        <taxon>Pirellulimonas</taxon>
    </lineage>
</organism>
<evidence type="ECO:0000259" key="7">
    <source>
        <dbReference type="Pfam" id="PF01137"/>
    </source>
</evidence>
<dbReference type="RefSeq" id="WP_145283545.1">
    <property type="nucleotide sequence ID" value="NZ_CP036291.1"/>
</dbReference>
<keyword evidence="10" id="KW-1185">Reference proteome</keyword>
<feature type="binding site" evidence="5">
    <location>
        <position position="100"/>
    </location>
    <ligand>
        <name>ATP</name>
        <dbReference type="ChEBI" id="CHEBI:30616"/>
    </ligand>
</feature>
<dbReference type="AlphaFoldDB" id="A0A518DAM0"/>
<dbReference type="NCBIfam" id="NF003246">
    <property type="entry name" value="PRK04204.1-2"/>
    <property type="match status" value="1"/>
</dbReference>
<dbReference type="InterPro" id="IPR013791">
    <property type="entry name" value="RNA3'-term_phos_cycl_insert"/>
</dbReference>
<dbReference type="GO" id="GO:0006396">
    <property type="term" value="P:RNA processing"/>
    <property type="evidence" value="ECO:0007669"/>
    <property type="project" value="UniProtKB-UniRule"/>
</dbReference>
<dbReference type="InterPro" id="IPR037136">
    <property type="entry name" value="RNA3'_phos_cyclase_dom_sf"/>
</dbReference>
<evidence type="ECO:0000256" key="3">
    <source>
        <dbReference type="ARBA" id="ARBA00022741"/>
    </source>
</evidence>
<dbReference type="GO" id="GO:0005737">
    <property type="term" value="C:cytoplasm"/>
    <property type="evidence" value="ECO:0007669"/>
    <property type="project" value="UniProtKB-SubCell"/>
</dbReference>
<dbReference type="InterPro" id="IPR017770">
    <property type="entry name" value="RNA3'_term_phos_cyc_type_1"/>
</dbReference>